<evidence type="ECO:0000259" key="1">
    <source>
        <dbReference type="Pfam" id="PF08818"/>
    </source>
</evidence>
<gene>
    <name evidence="2" type="ordered locus">Mmcs_4096</name>
</gene>
<evidence type="ECO:0000313" key="2">
    <source>
        <dbReference type="EMBL" id="ABG10201.1"/>
    </source>
</evidence>
<organism evidence="2">
    <name type="scientific">Mycobacterium sp. (strain MCS)</name>
    <dbReference type="NCBI Taxonomy" id="164756"/>
    <lineage>
        <taxon>Bacteria</taxon>
        <taxon>Bacillati</taxon>
        <taxon>Actinomycetota</taxon>
        <taxon>Actinomycetes</taxon>
        <taxon>Mycobacteriales</taxon>
        <taxon>Mycobacteriaceae</taxon>
        <taxon>Mycobacterium</taxon>
    </lineage>
</organism>
<dbReference type="InterPro" id="IPR014922">
    <property type="entry name" value="YdhG-like"/>
</dbReference>
<dbReference type="EMBL" id="CP000384">
    <property type="protein sequence ID" value="ABG10201.1"/>
    <property type="molecule type" value="Genomic_DNA"/>
</dbReference>
<dbReference type="Pfam" id="PF08818">
    <property type="entry name" value="DUF1801"/>
    <property type="match status" value="1"/>
</dbReference>
<protein>
    <recommendedName>
        <fullName evidence="1">YdhG-like domain-containing protein</fullName>
    </recommendedName>
</protein>
<dbReference type="KEGG" id="mmc:Mmcs_4096"/>
<dbReference type="AlphaFoldDB" id="A0A5Q5BP20"/>
<accession>A0A5Q5BP20</accession>
<name>A0A5Q5BP20_MYCSS</name>
<feature type="domain" description="YdhG-like" evidence="1">
    <location>
        <begin position="21"/>
        <end position="121"/>
    </location>
</feature>
<dbReference type="SUPFAM" id="SSF159888">
    <property type="entry name" value="YdhG-like"/>
    <property type="match status" value="1"/>
</dbReference>
<proteinExistence type="predicted"/>
<dbReference type="Gene3D" id="3.90.1150.200">
    <property type="match status" value="1"/>
</dbReference>
<sequence length="126" mass="14021">MTSCARRGRIFGAVTGDWRIDRVDEIRSLIKQAEPDVVEEIKWRKPSNPDGVPAFSLDGLICTLEMYKGKVKVNFAKGSSISDPDNLFNASLQAPVGRSIDVREDDELDPDAFKALIQEAVRVNRS</sequence>
<reference evidence="2" key="1">
    <citation type="submission" date="2006-06" db="EMBL/GenBank/DDBJ databases">
        <title>Complete sequence of chromosome of Mycobacterium sp. MCS.</title>
        <authorList>
            <consortium name="US DOE Joint Genome Institute"/>
            <person name="Copeland A."/>
            <person name="Lucas S."/>
            <person name="Lapidus A."/>
            <person name="Barry K."/>
            <person name="Detter J.C."/>
            <person name="Glavina del Rio T."/>
            <person name="Hammon N."/>
            <person name="Israni S."/>
            <person name="Dalin E."/>
            <person name="Tice H."/>
            <person name="Pitluck S."/>
            <person name="Martinez M."/>
            <person name="Schmutz J."/>
            <person name="Larimer F."/>
            <person name="Land M."/>
            <person name="Hauser L."/>
            <person name="Kyrpides N."/>
            <person name="Kim E."/>
            <person name="Miller C.D."/>
            <person name="Hughes J.E."/>
            <person name="Anderson A.J."/>
            <person name="Sims R.C."/>
            <person name="Richardson P."/>
        </authorList>
    </citation>
    <scope>NUCLEOTIDE SEQUENCE [LARGE SCALE GENOMIC DNA]</scope>
    <source>
        <strain evidence="2">MCS</strain>
    </source>
</reference>